<dbReference type="PANTHER" id="PTHR41244">
    <property type="entry name" value="RHAMNAN SYNTHESIS F"/>
    <property type="match status" value="1"/>
</dbReference>
<dbReference type="RefSeq" id="WP_136458849.1">
    <property type="nucleotide sequence ID" value="NZ_SRSF01000003.1"/>
</dbReference>
<keyword evidence="2" id="KW-1185">Reference proteome</keyword>
<dbReference type="EMBL" id="SRSF01000003">
    <property type="protein sequence ID" value="THH39880.1"/>
    <property type="molecule type" value="Genomic_DNA"/>
</dbReference>
<name>A0A4S4NUG3_9BACT</name>
<dbReference type="InterPro" id="IPR032719">
    <property type="entry name" value="WbsX"/>
</dbReference>
<dbReference type="GO" id="GO:0016787">
    <property type="term" value="F:hydrolase activity"/>
    <property type="evidence" value="ECO:0007669"/>
    <property type="project" value="UniProtKB-KW"/>
</dbReference>
<comment type="caution">
    <text evidence="1">The sequence shown here is derived from an EMBL/GenBank/DDBJ whole genome shotgun (WGS) entry which is preliminary data.</text>
</comment>
<accession>A0A4S4NUG3</accession>
<evidence type="ECO:0000313" key="1">
    <source>
        <dbReference type="EMBL" id="THH39880.1"/>
    </source>
</evidence>
<proteinExistence type="predicted"/>
<dbReference type="Pfam" id="PF14307">
    <property type="entry name" value="Glyco_tran_WbsX"/>
    <property type="match status" value="1"/>
</dbReference>
<dbReference type="Proteomes" id="UP000308528">
    <property type="component" value="Unassembled WGS sequence"/>
</dbReference>
<dbReference type="Gene3D" id="3.20.20.80">
    <property type="entry name" value="Glycosidases"/>
    <property type="match status" value="1"/>
</dbReference>
<dbReference type="PANTHER" id="PTHR41244:SF1">
    <property type="entry name" value="GLYCOSYLTRANSFERASE"/>
    <property type="match status" value="1"/>
</dbReference>
<gene>
    <name evidence="1" type="ORF">E4021_09725</name>
</gene>
<keyword evidence="1" id="KW-0378">Hydrolase</keyword>
<dbReference type="AlphaFoldDB" id="A0A4S4NUG3"/>
<protein>
    <submittedName>
        <fullName evidence="1">Glycosyl hydrolase</fullName>
    </submittedName>
</protein>
<dbReference type="OrthoDB" id="9816424at2"/>
<dbReference type="CDD" id="cd11579">
    <property type="entry name" value="Glyco_tran_WbsX"/>
    <property type="match status" value="1"/>
</dbReference>
<reference evidence="1 2" key="1">
    <citation type="submission" date="2019-04" db="EMBL/GenBank/DDBJ databases">
        <title>Lewinella litorea sp. nov., isolated from a marine sand.</title>
        <authorList>
            <person name="Yoon J.-H."/>
        </authorList>
    </citation>
    <scope>NUCLEOTIDE SEQUENCE [LARGE SCALE GENOMIC DNA]</scope>
    <source>
        <strain evidence="1 2">HSMS-39</strain>
    </source>
</reference>
<organism evidence="1 2">
    <name type="scientific">Neolewinella litorea</name>
    <dbReference type="NCBI Taxonomy" id="2562452"/>
    <lineage>
        <taxon>Bacteria</taxon>
        <taxon>Pseudomonadati</taxon>
        <taxon>Bacteroidota</taxon>
        <taxon>Saprospiria</taxon>
        <taxon>Saprospirales</taxon>
        <taxon>Lewinellaceae</taxon>
        <taxon>Neolewinella</taxon>
    </lineage>
</organism>
<sequence length="359" mass="42762">MKIRPLAIHLPQFHPIPENDEWWGKGFTEWINVVKAKPKFPGHYQPHLPADLGFYDLRLVDTIRLQHQLARDYGIHGFCYYHYWFQGKTLLETPLNLLLEKKDIEANYCICWANENWTRRWDGQDDDILIQQQYSLEDDKRHFQYLQRFFDDNRYIRVDGKPLYVVYRIELIPNIKKTVEVWRQQCRDLGIGEIYLLFVDKSTTLVDPESFGFDAMIEFQPNWKKVVRDKGSLTKRLLHKLSIRSSVFSENRVVDYQDYVVKMLSSPKSPFKSYPSVFPMWDNSARRKSSATIFYGSTPMKYESYLTQVISNFEPFSEQENFVFINAWNEWAEGNHLEPCQRWGRAYLEATKSSLSPYL</sequence>
<evidence type="ECO:0000313" key="2">
    <source>
        <dbReference type="Proteomes" id="UP000308528"/>
    </source>
</evidence>